<dbReference type="AlphaFoldDB" id="A0ABD5VNX4"/>
<name>A0ABD5VNX4_9EURY</name>
<evidence type="ECO:0000313" key="1">
    <source>
        <dbReference type="EMBL" id="MFC6955224.1"/>
    </source>
</evidence>
<dbReference type="Proteomes" id="UP001596395">
    <property type="component" value="Unassembled WGS sequence"/>
</dbReference>
<dbReference type="RefSeq" id="WP_336352157.1">
    <property type="nucleotide sequence ID" value="NZ_JAZAQL010000005.1"/>
</dbReference>
<dbReference type="EMBL" id="JBHSXN010000005">
    <property type="protein sequence ID" value="MFC6955224.1"/>
    <property type="molecule type" value="Genomic_DNA"/>
</dbReference>
<proteinExistence type="predicted"/>
<keyword evidence="2" id="KW-1185">Reference proteome</keyword>
<accession>A0ABD5VNX4</accession>
<gene>
    <name evidence="1" type="ORF">ACFQGB_20370</name>
</gene>
<reference evidence="1 2" key="1">
    <citation type="journal article" date="2019" name="Int. J. Syst. Evol. Microbiol.">
        <title>The Global Catalogue of Microorganisms (GCM) 10K type strain sequencing project: providing services to taxonomists for standard genome sequencing and annotation.</title>
        <authorList>
            <consortium name="The Broad Institute Genomics Platform"/>
            <consortium name="The Broad Institute Genome Sequencing Center for Infectious Disease"/>
            <person name="Wu L."/>
            <person name="Ma J."/>
        </authorList>
    </citation>
    <scope>NUCLEOTIDE SEQUENCE [LARGE SCALE GENOMIC DNA]</scope>
    <source>
        <strain evidence="1 2">GX26</strain>
    </source>
</reference>
<organism evidence="1 2">
    <name type="scientific">Halorubellus litoreus</name>
    <dbReference type="NCBI Taxonomy" id="755308"/>
    <lineage>
        <taxon>Archaea</taxon>
        <taxon>Methanobacteriati</taxon>
        <taxon>Methanobacteriota</taxon>
        <taxon>Stenosarchaea group</taxon>
        <taxon>Halobacteria</taxon>
        <taxon>Halobacteriales</taxon>
        <taxon>Halorubellaceae</taxon>
        <taxon>Halorubellus</taxon>
    </lineage>
</organism>
<protein>
    <submittedName>
        <fullName evidence="1">Uncharacterized protein</fullName>
    </submittedName>
</protein>
<sequence>MQDSLAARLDGVEVGDLVRWNGRTAPEVVEDVADEHFDVRTAQHDYYRFLPSEGVVVDRQTDERARVESFEVVGDVCDVDLW</sequence>
<comment type="caution">
    <text evidence="1">The sequence shown here is derived from an EMBL/GenBank/DDBJ whole genome shotgun (WGS) entry which is preliminary data.</text>
</comment>
<evidence type="ECO:0000313" key="2">
    <source>
        <dbReference type="Proteomes" id="UP001596395"/>
    </source>
</evidence>